<dbReference type="EMBL" id="GBXM01001032">
    <property type="protein sequence ID" value="JAI07546.1"/>
    <property type="molecule type" value="Transcribed_RNA"/>
</dbReference>
<accession>A0A0E9Y0A7</accession>
<protein>
    <submittedName>
        <fullName evidence="1">Uncharacterized protein</fullName>
    </submittedName>
</protein>
<sequence>MCAEKTEELVFCIQDKHHLAVAKF</sequence>
<dbReference type="AlphaFoldDB" id="A0A0E9Y0A7"/>
<organism evidence="1">
    <name type="scientific">Anguilla anguilla</name>
    <name type="common">European freshwater eel</name>
    <name type="synonym">Muraena anguilla</name>
    <dbReference type="NCBI Taxonomy" id="7936"/>
    <lineage>
        <taxon>Eukaryota</taxon>
        <taxon>Metazoa</taxon>
        <taxon>Chordata</taxon>
        <taxon>Craniata</taxon>
        <taxon>Vertebrata</taxon>
        <taxon>Euteleostomi</taxon>
        <taxon>Actinopterygii</taxon>
        <taxon>Neopterygii</taxon>
        <taxon>Teleostei</taxon>
        <taxon>Anguilliformes</taxon>
        <taxon>Anguillidae</taxon>
        <taxon>Anguilla</taxon>
    </lineage>
</organism>
<evidence type="ECO:0000313" key="1">
    <source>
        <dbReference type="EMBL" id="JAI07546.1"/>
    </source>
</evidence>
<reference evidence="1" key="2">
    <citation type="journal article" date="2015" name="Fish Shellfish Immunol.">
        <title>Early steps in the European eel (Anguilla anguilla)-Vibrio vulnificus interaction in the gills: Role of the RtxA13 toxin.</title>
        <authorList>
            <person name="Callol A."/>
            <person name="Pajuelo D."/>
            <person name="Ebbesson L."/>
            <person name="Teles M."/>
            <person name="MacKenzie S."/>
            <person name="Amaro C."/>
        </authorList>
    </citation>
    <scope>NUCLEOTIDE SEQUENCE</scope>
</reference>
<name>A0A0E9Y0A7_ANGAN</name>
<reference evidence="1" key="1">
    <citation type="submission" date="2014-11" db="EMBL/GenBank/DDBJ databases">
        <authorList>
            <person name="Amaro Gonzalez C."/>
        </authorList>
    </citation>
    <scope>NUCLEOTIDE SEQUENCE</scope>
</reference>
<proteinExistence type="predicted"/>